<proteinExistence type="predicted"/>
<name>A0A498H465_9EURY</name>
<sequence length="105" mass="11972">MDTRTILTGRGEELPVFTPIVAALADLDEFPFLIEEIYREAMGLKEDELDKLRFGLLRLQIYADIHRYEDTETTQKMKYVAEVLEKVLFGGLLLEGEEAGGKQCC</sequence>
<comment type="caution">
    <text evidence="1">The sequence shown here is derived from an EMBL/GenBank/DDBJ whole genome shotgun (WGS) entry which is preliminary data.</text>
</comment>
<organism evidence="1 2">
    <name type="scientific">Methanoculleus taiwanensis</name>
    <dbReference type="NCBI Taxonomy" id="1550565"/>
    <lineage>
        <taxon>Archaea</taxon>
        <taxon>Methanobacteriati</taxon>
        <taxon>Methanobacteriota</taxon>
        <taxon>Stenosarchaea group</taxon>
        <taxon>Methanomicrobia</taxon>
        <taxon>Methanomicrobiales</taxon>
        <taxon>Methanomicrobiaceae</taxon>
        <taxon>Methanoculleus</taxon>
    </lineage>
</organism>
<evidence type="ECO:0000313" key="1">
    <source>
        <dbReference type="EMBL" id="RXE56985.1"/>
    </source>
</evidence>
<dbReference type="RefSeq" id="WP_128692738.1">
    <property type="nucleotide sequence ID" value="NZ_LHQS01000001.1"/>
</dbReference>
<accession>A0A498H465</accession>
<reference evidence="1 2" key="1">
    <citation type="journal article" date="2015" name="Int. J. Syst. Evol. Microbiol.">
        <title>Methanoculleus taiwanensis sp. nov., a methanogen isolated from deep marine sediment at the deformation front area near Taiwan.</title>
        <authorList>
            <person name="Weng C.Y."/>
            <person name="Chen S.C."/>
            <person name="Lai M.C."/>
            <person name="Wu S.Y."/>
            <person name="Lin S."/>
            <person name="Yang T.F."/>
            <person name="Chen P.C."/>
        </authorList>
    </citation>
    <scope>NUCLEOTIDE SEQUENCE [LARGE SCALE GENOMIC DNA]</scope>
    <source>
        <strain evidence="1 2">CYW4</strain>
    </source>
</reference>
<keyword evidence="2" id="KW-1185">Reference proteome</keyword>
<dbReference type="AlphaFoldDB" id="A0A498H465"/>
<protein>
    <submittedName>
        <fullName evidence="1">Uncharacterized protein</fullName>
    </submittedName>
</protein>
<gene>
    <name evidence="1" type="ORF">ABH15_02275</name>
</gene>
<evidence type="ECO:0000313" key="2">
    <source>
        <dbReference type="Proteomes" id="UP000290932"/>
    </source>
</evidence>
<dbReference type="Proteomes" id="UP000290932">
    <property type="component" value="Unassembled WGS sequence"/>
</dbReference>
<dbReference type="OrthoDB" id="110994at2157"/>
<dbReference type="EMBL" id="LHQS01000001">
    <property type="protein sequence ID" value="RXE56985.1"/>
    <property type="molecule type" value="Genomic_DNA"/>
</dbReference>